<evidence type="ECO:0000259" key="10">
    <source>
        <dbReference type="PROSITE" id="PS50928"/>
    </source>
</evidence>
<evidence type="ECO:0000256" key="8">
    <source>
        <dbReference type="ARBA" id="ARBA00023136"/>
    </source>
</evidence>
<dbReference type="Gene3D" id="1.10.3720.10">
    <property type="entry name" value="MetI-like"/>
    <property type="match status" value="2"/>
</dbReference>
<evidence type="ECO:0000256" key="4">
    <source>
        <dbReference type="ARBA" id="ARBA00022475"/>
    </source>
</evidence>
<dbReference type="PROSITE" id="PS50928">
    <property type="entry name" value="ABC_TM1"/>
    <property type="match status" value="1"/>
</dbReference>
<protein>
    <submittedName>
        <fullName evidence="11">General L-amino acid transport system permease protein</fullName>
    </submittedName>
</protein>
<keyword evidence="8 9" id="KW-0472">Membrane</keyword>
<sequence length="405" mass="43713">MASGGQDAGRKAGRAAGFINNPEVRGVLFQIAFLVVLGWLAYDIIENTARNLQKANIASGFGFLDRTAGFGIVQALIDYNEARSYGRALLVGLLNTLLVAGLGILLATALGFLVGVARLSSNWLVARIATAYVEIIRNIPLLLQLFFWYFAVLRSVPGMREKWSFLGVFHINIGGLHIPRPVFADGAALVGAALLIGILAALIVVRWGRKRLDATGQAPPSGWISLALVVGLPLVVFFLAGRPISFDVPVFNEQGPLLRRGFQAGSGLTVIPEFFGLLIALSIYTAAYIAEVVRAGIRAVNEGQTEAAHSLGLRQGQTLRYVIVPQAMRVIIPPLTNQYLNLTKNSSLAVAVAYPDLVSVGGTVLNQTGQAVEMVSIWMIFYLGLSLLTSYVMNVWNRRVALVER</sequence>
<comment type="similarity">
    <text evidence="2">Belongs to the binding-protein-dependent transport system permease family. HisMQ subfamily.</text>
</comment>
<feature type="transmembrane region" description="Helical" evidence="9">
    <location>
        <begin position="97"/>
        <end position="119"/>
    </location>
</feature>
<accession>A0ABU0M0L3</accession>
<keyword evidence="3 9" id="KW-0813">Transport</keyword>
<evidence type="ECO:0000256" key="1">
    <source>
        <dbReference type="ARBA" id="ARBA00004429"/>
    </source>
</evidence>
<dbReference type="InterPro" id="IPR010065">
    <property type="entry name" value="AA_ABC_transptr_permease_3TM"/>
</dbReference>
<keyword evidence="4" id="KW-1003">Cell membrane</keyword>
<comment type="caution">
    <text evidence="11">The sequence shown here is derived from an EMBL/GenBank/DDBJ whole genome shotgun (WGS) entry which is preliminary data.</text>
</comment>
<feature type="transmembrane region" description="Helical" evidence="9">
    <location>
        <begin position="220"/>
        <end position="240"/>
    </location>
</feature>
<keyword evidence="5 9" id="KW-0812">Transmembrane</keyword>
<feature type="transmembrane region" description="Helical" evidence="9">
    <location>
        <begin position="27"/>
        <end position="45"/>
    </location>
</feature>
<dbReference type="Pfam" id="PF00528">
    <property type="entry name" value="BPD_transp_1"/>
    <property type="match status" value="1"/>
</dbReference>
<keyword evidence="6" id="KW-0029">Amino-acid transport</keyword>
<evidence type="ECO:0000313" key="11">
    <source>
        <dbReference type="EMBL" id="MDQ0514491.1"/>
    </source>
</evidence>
<reference evidence="11 12" key="1">
    <citation type="submission" date="2023-07" db="EMBL/GenBank/DDBJ databases">
        <title>Genomic Encyclopedia of Type Strains, Phase IV (KMG-IV): sequencing the most valuable type-strain genomes for metagenomic binning, comparative biology and taxonomic classification.</title>
        <authorList>
            <person name="Goeker M."/>
        </authorList>
    </citation>
    <scope>NUCLEOTIDE SEQUENCE [LARGE SCALE GENOMIC DNA]</scope>
    <source>
        <strain evidence="11 12">B1-1</strain>
    </source>
</reference>
<keyword evidence="12" id="KW-1185">Reference proteome</keyword>
<dbReference type="PANTHER" id="PTHR30614:SF37">
    <property type="entry name" value="AMINO-ACID ABC TRANSPORTER PERMEASE PROTEIN YHDX-RELATED"/>
    <property type="match status" value="1"/>
</dbReference>
<dbReference type="SUPFAM" id="SSF161098">
    <property type="entry name" value="MetI-like"/>
    <property type="match status" value="2"/>
</dbReference>
<evidence type="ECO:0000256" key="2">
    <source>
        <dbReference type="ARBA" id="ARBA00010072"/>
    </source>
</evidence>
<dbReference type="InterPro" id="IPR035906">
    <property type="entry name" value="MetI-like_sf"/>
</dbReference>
<keyword evidence="7 9" id="KW-1133">Transmembrane helix</keyword>
<evidence type="ECO:0000256" key="9">
    <source>
        <dbReference type="RuleBase" id="RU363032"/>
    </source>
</evidence>
<comment type="subcellular location">
    <subcellularLocation>
        <location evidence="1">Cell inner membrane</location>
        <topology evidence="1">Multi-pass membrane protein</topology>
    </subcellularLocation>
    <subcellularLocation>
        <location evidence="9">Cell membrane</location>
        <topology evidence="9">Multi-pass membrane protein</topology>
    </subcellularLocation>
</comment>
<evidence type="ECO:0000256" key="7">
    <source>
        <dbReference type="ARBA" id="ARBA00022989"/>
    </source>
</evidence>
<dbReference type="Proteomes" id="UP001223743">
    <property type="component" value="Unassembled WGS sequence"/>
</dbReference>
<feature type="transmembrane region" description="Helical" evidence="9">
    <location>
        <begin position="57"/>
        <end position="77"/>
    </location>
</feature>
<evidence type="ECO:0000256" key="5">
    <source>
        <dbReference type="ARBA" id="ARBA00022692"/>
    </source>
</evidence>
<gene>
    <name evidence="11" type="ORF">QO015_000104</name>
</gene>
<feature type="transmembrane region" description="Helical" evidence="9">
    <location>
        <begin position="186"/>
        <end position="208"/>
    </location>
</feature>
<dbReference type="InterPro" id="IPR000515">
    <property type="entry name" value="MetI-like"/>
</dbReference>
<dbReference type="EMBL" id="JAUSWJ010000001">
    <property type="protein sequence ID" value="MDQ0514491.1"/>
    <property type="molecule type" value="Genomic_DNA"/>
</dbReference>
<proteinExistence type="inferred from homology"/>
<feature type="domain" description="ABC transmembrane type-1" evidence="10">
    <location>
        <begin position="93"/>
        <end position="393"/>
    </location>
</feature>
<evidence type="ECO:0000256" key="6">
    <source>
        <dbReference type="ARBA" id="ARBA00022970"/>
    </source>
</evidence>
<feature type="transmembrane region" description="Helical" evidence="9">
    <location>
        <begin position="375"/>
        <end position="396"/>
    </location>
</feature>
<dbReference type="InterPro" id="IPR043429">
    <property type="entry name" value="ArtM/GltK/GlnP/TcyL/YhdX-like"/>
</dbReference>
<evidence type="ECO:0000256" key="3">
    <source>
        <dbReference type="ARBA" id="ARBA00022448"/>
    </source>
</evidence>
<organism evidence="11 12">
    <name type="scientific">Kaistia geumhonensis</name>
    <dbReference type="NCBI Taxonomy" id="410839"/>
    <lineage>
        <taxon>Bacteria</taxon>
        <taxon>Pseudomonadati</taxon>
        <taxon>Pseudomonadota</taxon>
        <taxon>Alphaproteobacteria</taxon>
        <taxon>Hyphomicrobiales</taxon>
        <taxon>Kaistiaceae</taxon>
        <taxon>Kaistia</taxon>
    </lineage>
</organism>
<dbReference type="CDD" id="cd06261">
    <property type="entry name" value="TM_PBP2"/>
    <property type="match status" value="1"/>
</dbReference>
<feature type="transmembrane region" description="Helical" evidence="9">
    <location>
        <begin position="261"/>
        <end position="284"/>
    </location>
</feature>
<feature type="transmembrane region" description="Helical" evidence="9">
    <location>
        <begin position="131"/>
        <end position="151"/>
    </location>
</feature>
<dbReference type="NCBIfam" id="TIGR01726">
    <property type="entry name" value="HEQRo_perm_3TM"/>
    <property type="match status" value="1"/>
</dbReference>
<dbReference type="PANTHER" id="PTHR30614">
    <property type="entry name" value="MEMBRANE COMPONENT OF AMINO ACID ABC TRANSPORTER"/>
    <property type="match status" value="1"/>
</dbReference>
<evidence type="ECO:0000313" key="12">
    <source>
        <dbReference type="Proteomes" id="UP001223743"/>
    </source>
</evidence>
<dbReference type="RefSeq" id="WP_266282178.1">
    <property type="nucleotide sequence ID" value="NZ_JAPKNF010000001.1"/>
</dbReference>
<name>A0ABU0M0L3_9HYPH</name>